<dbReference type="HOGENOM" id="CLU_817392_0_0_1"/>
<feature type="compositionally biased region" description="Low complexity" evidence="1">
    <location>
        <begin position="287"/>
        <end position="323"/>
    </location>
</feature>
<gene>
    <name evidence="2" type="primary">AlNc14C47G3797</name>
    <name evidence="2" type="ORF">ALNC14_044000</name>
</gene>
<feature type="region of interest" description="Disordered" evidence="1">
    <location>
        <begin position="237"/>
        <end position="262"/>
    </location>
</feature>
<feature type="compositionally biased region" description="Polar residues" evidence="1">
    <location>
        <begin position="237"/>
        <end position="260"/>
    </location>
</feature>
<sequence>MGSYLTIINNSDQTYECKVGANEKVIQESMFTVTLLGAGLGALAVSGLVKSFAVGSAIFGTGLFGMHITGLYGPNNQLKSIRTTMQQFDYFSENSVPSINTELAKRQFFTIKPLESHQYGKMFPGLLRQATCVHTVNISNVTLDMQVVLLRPIWSSPIPNRNRDYDIKVALEKKGALHYMVYSARFMEYENKTFSAQPIFPISSSQPPVTPIDRTESTSLVSNSPVPASVSLTNYQPTSFSASQPTSMSIGDSYSPTSPDSSERAIVPYVAKYNPDPSAYGGHNGDSSDAAYSQDSSTYQYTPAATTAPSTNDTGTTNSSSPSYTDSPKASIQSASKSFQ</sequence>
<accession>F0WAT5</accession>
<organism evidence="2">
    <name type="scientific">Albugo laibachii Nc14</name>
    <dbReference type="NCBI Taxonomy" id="890382"/>
    <lineage>
        <taxon>Eukaryota</taxon>
        <taxon>Sar</taxon>
        <taxon>Stramenopiles</taxon>
        <taxon>Oomycota</taxon>
        <taxon>Peronosporomycetes</taxon>
        <taxon>Albuginales</taxon>
        <taxon>Albuginaceae</taxon>
        <taxon>Albugo</taxon>
    </lineage>
</organism>
<evidence type="ECO:0000256" key="1">
    <source>
        <dbReference type="SAM" id="MobiDB-lite"/>
    </source>
</evidence>
<feature type="region of interest" description="Disordered" evidence="1">
    <location>
        <begin position="277"/>
        <end position="340"/>
    </location>
</feature>
<dbReference type="AlphaFoldDB" id="F0WAT5"/>
<name>F0WAT5_9STRA</name>
<protein>
    <submittedName>
        <fullName evidence="2">Uncharacterized protein AlNc14C47G3797</fullName>
    </submittedName>
</protein>
<feature type="compositionally biased region" description="Polar residues" evidence="1">
    <location>
        <begin position="324"/>
        <end position="340"/>
    </location>
</feature>
<dbReference type="EMBL" id="FR824092">
    <property type="protein sequence ID" value="CCA18257.1"/>
    <property type="molecule type" value="Genomic_DNA"/>
</dbReference>
<reference evidence="2" key="1">
    <citation type="journal article" date="2011" name="PLoS Biol.">
        <title>Gene gain and loss during evolution of obligate parasitism in the white rust pathogen of Arabidopsis thaliana.</title>
        <authorList>
            <person name="Kemen E."/>
            <person name="Gardiner A."/>
            <person name="Schultz-Larsen T."/>
            <person name="Kemen A.C."/>
            <person name="Balmuth A.L."/>
            <person name="Robert-Seilaniantz A."/>
            <person name="Bailey K."/>
            <person name="Holub E."/>
            <person name="Studholme D.J."/>
            <person name="Maclean D."/>
            <person name="Jones J.D."/>
        </authorList>
    </citation>
    <scope>NUCLEOTIDE SEQUENCE</scope>
</reference>
<feature type="region of interest" description="Disordered" evidence="1">
    <location>
        <begin position="205"/>
        <end position="224"/>
    </location>
</feature>
<evidence type="ECO:0000313" key="2">
    <source>
        <dbReference type="EMBL" id="CCA18257.1"/>
    </source>
</evidence>
<proteinExistence type="predicted"/>
<reference evidence="2" key="2">
    <citation type="submission" date="2011-02" db="EMBL/GenBank/DDBJ databases">
        <authorList>
            <person name="MacLean D."/>
        </authorList>
    </citation>
    <scope>NUCLEOTIDE SEQUENCE</scope>
</reference>